<feature type="chain" id="PRO_5043063505" description="Intermediate terminal protein" evidence="7">
    <location>
        <begin position="190"/>
        <end position="628"/>
    </location>
</feature>
<feature type="chain" id="PRO_5043063504" description="Preterminal protein" evidence="7">
    <location>
        <begin position="1"/>
        <end position="628"/>
    </location>
</feature>
<feature type="site" description="Priming of strand displacement replication by covalently linking the first nucleotide of the new DNA chain" evidence="7">
    <location>
        <position position="552"/>
    </location>
</feature>
<evidence type="ECO:0000256" key="1">
    <source>
        <dbReference type="ARBA" id="ARBA00022553"/>
    </source>
</evidence>
<accession>A0AAU7E1F1</accession>
<dbReference type="GO" id="GO:0003690">
    <property type="term" value="F:double-stranded DNA binding"/>
    <property type="evidence" value="ECO:0007669"/>
    <property type="project" value="UniProtKB-UniRule"/>
</dbReference>
<keyword evidence="5 7" id="KW-0190">Covalent protein-DNA linkage</keyword>
<organism evidence="9">
    <name type="scientific">Cardioderma bat adenovirus</name>
    <dbReference type="NCBI Taxonomy" id="3141913"/>
    <lineage>
        <taxon>Viruses</taxon>
        <taxon>Varidnaviria</taxon>
        <taxon>Bamfordvirae</taxon>
        <taxon>Preplasmiviricota</taxon>
        <taxon>Polisuviricotina</taxon>
        <taxon>Pharingeaviricetes</taxon>
        <taxon>Rowavirales</taxon>
        <taxon>Adenoviridae</taxon>
    </lineage>
</organism>
<feature type="site" description="Cleavage; by adenovirus protease" evidence="7">
    <location>
        <begin position="322"/>
        <end position="323"/>
    </location>
</feature>
<keyword evidence="2 7" id="KW-1048">Host nucleus</keyword>
<dbReference type="GO" id="GO:0044204">
    <property type="term" value="C:host cell nuclear matrix"/>
    <property type="evidence" value="ECO:0007669"/>
    <property type="project" value="UniProtKB-SubCell"/>
</dbReference>
<comment type="subcellular location">
    <subcellularLocation>
        <location evidence="7">Host nucleus matrix</location>
    </subcellularLocation>
</comment>
<feature type="site" description="Cleavage; by adenovirus protease" evidence="7">
    <location>
        <begin position="189"/>
        <end position="190"/>
    </location>
</feature>
<evidence type="ECO:0000256" key="2">
    <source>
        <dbReference type="ARBA" id="ARBA00022562"/>
    </source>
</evidence>
<feature type="modified residue" description="O-(5'-phospho-DNA)-serine" evidence="7">
    <location>
        <position position="552"/>
    </location>
</feature>
<gene>
    <name evidence="7" type="primary">PTP</name>
</gene>
<dbReference type="Pfam" id="PF02459">
    <property type="entry name" value="Adeno_terminal"/>
    <property type="match status" value="1"/>
</dbReference>
<dbReference type="GO" id="GO:0006260">
    <property type="term" value="P:DNA replication"/>
    <property type="evidence" value="ECO:0007669"/>
    <property type="project" value="UniProtKB-KW"/>
</dbReference>
<evidence type="ECO:0000256" key="3">
    <source>
        <dbReference type="ARBA" id="ARBA00022705"/>
    </source>
</evidence>
<sequence>MHLRTQTGRHFCVCLLQSSQDCARLTGQSVYTIEVFSPLRNIWNLARNYARAATTAPGVTWLSRHVYHYHRLMLLNLAPREPATQRWPLFLYPPPHFLVGYHYVVKTANDYVFDTRAYSRIRYAEIHGPMQQMMNWSVMANCSYTINTAAYHRFVDLENFQETLEQVQQAVLAERVVADLAIARPLRGFGVTHMGRERNVPVERLLQDYYKNLSQCQSEAWGLADRIRLHQAGQKDLVILRTIKRLKTAFFNFLVSPPAENTKLSLPCDCCWLDAFVDKFTDPELCEFARIQRLPAQTITKCIISALTLPAPNPTPSLLSGGAFELRPREDGRAVTEQMRRRRGEVIERFVDRLPIRRRRRRRRAEPPAAAEEEDREPGEGAVQEPEEPRTFEEEVRETVAQVVRLLEEELTTTARNAQFFNFAVDFYRVIQRLEAMGNINETTVRRWVMYFFVTEHIATTLNYLNHQLRLYPPFARWVELNIAQLVMRARGADGEVVYSRVWNETGLHAFRAVMNRVAVDLAATVERAGVGELEEEELEQFMQDIAFHENSGDIGEIVRQVETNDAQIESIELSFRFKVTGPVVFTQNREIQHINRRVIATASNLHAQALPLPQHNEAVQLLQVPRG</sequence>
<dbReference type="InterPro" id="IPR003391">
    <property type="entry name" value="Adeno_preterminal"/>
</dbReference>
<evidence type="ECO:0000256" key="7">
    <source>
        <dbReference type="HAMAP-Rule" id="MF_04061"/>
    </source>
</evidence>
<feature type="short sequence motif" description="Nuclear localization signal" evidence="7">
    <location>
        <begin position="353"/>
        <end position="362"/>
    </location>
</feature>
<proteinExistence type="inferred from homology"/>
<dbReference type="EMBL" id="PP711818">
    <property type="protein sequence ID" value="XBH23588.1"/>
    <property type="molecule type" value="Genomic_DNA"/>
</dbReference>
<reference evidence="9" key="2">
    <citation type="submission" date="2024-02" db="EMBL/GenBank/DDBJ databases">
        <authorList>
            <person name="Hu B."/>
        </authorList>
    </citation>
    <scope>NUCLEOTIDE SEQUENCE</scope>
    <source>
        <strain evidence="9">1A/Kenya/BAT2584/2015</strain>
    </source>
</reference>
<name>A0AAU7E1F1_9ADEN</name>
<keyword evidence="1 7" id="KW-0597">Phosphoprotein</keyword>
<comment type="subunit">
    <text evidence="7">Heterodimer with the polymerase; this heterodimer binds to bp 9 to 18 of the genome. Interacts with host POU2F1; POU2F1 binds to the auxiliary sequences in the inverted terminal repeats and tethers the pTP-POL heterodimer to the origin DNA thereby participating in the assembly of the pre-initiation complex (POL-TP-DBP-NFIA-POU2F1).</text>
</comment>
<evidence type="ECO:0000313" key="9">
    <source>
        <dbReference type="EMBL" id="XBH23588.1"/>
    </source>
</evidence>
<keyword evidence="4 7" id="KW-1194">Viral DNA replication</keyword>
<dbReference type="GO" id="GO:0039687">
    <property type="term" value="P:viral DNA strand displacement replication"/>
    <property type="evidence" value="ECO:0007669"/>
    <property type="project" value="UniProtKB-UniRule"/>
</dbReference>
<feature type="chain" id="PRO_5043063506" description="Terminal protein" evidence="7">
    <location>
        <begin position="323"/>
        <end position="628"/>
    </location>
</feature>
<evidence type="ECO:0000256" key="4">
    <source>
        <dbReference type="ARBA" id="ARBA00023109"/>
    </source>
</evidence>
<comment type="PTM">
    <text evidence="7">Preterminal protein is used to replicate viral genome, upon genomic encapsidation it is processed first into iTP and finally into TP by adenovirus protease.</text>
</comment>
<keyword evidence="6 7" id="KW-0238">DNA-binding</keyword>
<evidence type="ECO:0000256" key="6">
    <source>
        <dbReference type="ARBA" id="ARBA00023125"/>
    </source>
</evidence>
<keyword evidence="3 7" id="KW-0235">DNA replication</keyword>
<comment type="similarity">
    <text evidence="7">Belongs to the adenoviridae terminal protein family.</text>
</comment>
<evidence type="ECO:0000256" key="5">
    <source>
        <dbReference type="ARBA" id="ARBA00023124"/>
    </source>
</evidence>
<evidence type="ECO:0000256" key="8">
    <source>
        <dbReference type="SAM" id="MobiDB-lite"/>
    </source>
</evidence>
<feature type="region of interest" description="Disordered" evidence="8">
    <location>
        <begin position="361"/>
        <end position="394"/>
    </location>
</feature>
<dbReference type="GO" id="GO:0003697">
    <property type="term" value="F:single-stranded DNA binding"/>
    <property type="evidence" value="ECO:0007669"/>
    <property type="project" value="UniProtKB-UniRule"/>
</dbReference>
<comment type="function">
    <text evidence="7">Protein covalently bound to the viral DNA that acts as a primer for viral genomic replication by DNA strand displacement. Assembles on the viral origin of replication in an initiation complex with viral polymerase, DBP, host NFIA and host POU2F1/OCT1. During initiation, the polymerase covalently couples the first dCTP with Ser-580 of pTP. The terminal protein stimulates the template activity over 20 fold compared to protein-free templates. Neo-synthesized viral genomes are linked to two preterminal proteins, one for each 5' end. These new genomes are encapsidated in the nucleus, and during capsid maturation by viral protease, preterminal protein is first cleaved into intermediary (iTP), then into mature TP. May play a role in host nuclear matrix localization of genomic DNA.</text>
</comment>
<reference evidence="9" key="1">
    <citation type="journal article" date="2024" name="Microbiome">
        <title>Substantial viral diversity in bats and rodents from East Africa: insights into evolution, recombination, and cocirculation.</title>
        <authorList>
            <person name="Wang D."/>
            <person name="Yang X."/>
            <person name="Ren Z."/>
            <person name="Hu B."/>
            <person name="Zhao H."/>
            <person name="Yang K."/>
            <person name="Shi P."/>
            <person name="Zhang Z."/>
            <person name="Feng Q."/>
            <person name="Nawenja C.V."/>
            <person name="Obanda V."/>
            <person name="Robert K."/>
            <person name="Nalikka B."/>
            <person name="Waruhiu C.N."/>
            <person name="Ochola G.O."/>
            <person name="Onyuok S.O."/>
            <person name="Ochieng H."/>
            <person name="Li B."/>
            <person name="Zhu Y."/>
            <person name="Si H."/>
            <person name="Yin J."/>
            <person name="Kristiansen K."/>
            <person name="Jin X."/>
            <person name="Xu X."/>
            <person name="Xiao M."/>
            <person name="Agwanda B."/>
            <person name="Ommeh S."/>
            <person name="Li J."/>
            <person name="Shi Z.L."/>
        </authorList>
    </citation>
    <scope>NUCLEOTIDE SEQUENCE</scope>
    <source>
        <strain evidence="9">1A/Kenya/BAT2584/2015</strain>
    </source>
</reference>
<protein>
    <recommendedName>
        <fullName evidence="7">Preterminal protein</fullName>
        <shortName evidence="7">pTP</shortName>
    </recommendedName>
    <alternativeName>
        <fullName evidence="7">Bellett protein</fullName>
    </alternativeName>
    <alternativeName>
        <fullName evidence="7">Precursor terminal protein</fullName>
    </alternativeName>
    <component>
        <recommendedName>
            <fullName evidence="7">Intermediate terminal protein</fullName>
            <shortName evidence="7">iTP</shortName>
        </recommendedName>
    </component>
    <component>
        <recommendedName>
            <fullName evidence="7">Terminal protein</fullName>
            <shortName evidence="7">TP</shortName>
        </recommendedName>
    </component>
</protein>
<dbReference type="HAMAP" id="MF_04061">
    <property type="entry name" value="ADV_TERM"/>
    <property type="match status" value="1"/>
</dbReference>